<dbReference type="Proteomes" id="UP000662200">
    <property type="component" value="Unassembled WGS sequence"/>
</dbReference>
<dbReference type="InterPro" id="IPR001387">
    <property type="entry name" value="Cro/C1-type_HTH"/>
</dbReference>
<name>A0A8J3BDQ1_9ACTN</name>
<protein>
    <recommendedName>
        <fullName evidence="1">HTH cro/C1-type domain-containing protein</fullName>
    </recommendedName>
</protein>
<dbReference type="PROSITE" id="PS50943">
    <property type="entry name" value="HTH_CROC1"/>
    <property type="match status" value="1"/>
</dbReference>
<dbReference type="EMBL" id="BMQC01000001">
    <property type="protein sequence ID" value="GGK13913.1"/>
    <property type="molecule type" value="Genomic_DNA"/>
</dbReference>
<comment type="caution">
    <text evidence="2">The sequence shown here is derived from an EMBL/GenBank/DDBJ whole genome shotgun (WGS) entry which is preliminary data.</text>
</comment>
<evidence type="ECO:0000259" key="1">
    <source>
        <dbReference type="PROSITE" id="PS50943"/>
    </source>
</evidence>
<accession>A0A8J3BDQ1</accession>
<dbReference type="SUPFAM" id="SSF47413">
    <property type="entry name" value="lambda repressor-like DNA-binding domains"/>
    <property type="match status" value="1"/>
</dbReference>
<dbReference type="CDD" id="cd00093">
    <property type="entry name" value="HTH_XRE"/>
    <property type="match status" value="1"/>
</dbReference>
<dbReference type="Gene3D" id="1.10.260.40">
    <property type="entry name" value="lambda repressor-like DNA-binding domains"/>
    <property type="match status" value="1"/>
</dbReference>
<gene>
    <name evidence="2" type="ORF">GCM10010124_03100</name>
</gene>
<dbReference type="RefSeq" id="WP_189112311.1">
    <property type="nucleotide sequence ID" value="NZ_BMQC01000001.1"/>
</dbReference>
<keyword evidence="3" id="KW-1185">Reference proteome</keyword>
<dbReference type="GO" id="GO:0003677">
    <property type="term" value="F:DNA binding"/>
    <property type="evidence" value="ECO:0007669"/>
    <property type="project" value="InterPro"/>
</dbReference>
<feature type="domain" description="HTH cro/C1-type" evidence="1">
    <location>
        <begin position="46"/>
        <end position="81"/>
    </location>
</feature>
<proteinExistence type="predicted"/>
<reference evidence="2" key="2">
    <citation type="submission" date="2020-09" db="EMBL/GenBank/DDBJ databases">
        <authorList>
            <person name="Sun Q."/>
            <person name="Ohkuma M."/>
        </authorList>
    </citation>
    <scope>NUCLEOTIDE SEQUENCE</scope>
    <source>
        <strain evidence="2">JCM 3091</strain>
    </source>
</reference>
<reference evidence="2" key="1">
    <citation type="journal article" date="2014" name="Int. J. Syst. Evol. Microbiol.">
        <title>Complete genome sequence of Corynebacterium casei LMG S-19264T (=DSM 44701T), isolated from a smear-ripened cheese.</title>
        <authorList>
            <consortium name="US DOE Joint Genome Institute (JGI-PGF)"/>
            <person name="Walter F."/>
            <person name="Albersmeier A."/>
            <person name="Kalinowski J."/>
            <person name="Ruckert C."/>
        </authorList>
    </citation>
    <scope>NUCLEOTIDE SEQUENCE</scope>
    <source>
        <strain evidence="2">JCM 3091</strain>
    </source>
</reference>
<evidence type="ECO:0000313" key="2">
    <source>
        <dbReference type="EMBL" id="GGK13913.1"/>
    </source>
</evidence>
<evidence type="ECO:0000313" key="3">
    <source>
        <dbReference type="Proteomes" id="UP000662200"/>
    </source>
</evidence>
<sequence length="142" mass="15460">MTTNEDRPALARRLDLLFRQARPDGRRWTNDEVARELKARHPSLRVTGAYLSALRTGRRTEPSSALLQALAAFFGVSPAYFVDEAHAERVAAQLAALEALKETGVRGVALRAAGLPQASLDTIVAVLDQIRRTHGLPPVPAD</sequence>
<dbReference type="AlphaFoldDB" id="A0A8J3BDQ1"/>
<organism evidence="2 3">
    <name type="scientific">Pilimelia terevasa</name>
    <dbReference type="NCBI Taxonomy" id="53372"/>
    <lineage>
        <taxon>Bacteria</taxon>
        <taxon>Bacillati</taxon>
        <taxon>Actinomycetota</taxon>
        <taxon>Actinomycetes</taxon>
        <taxon>Micromonosporales</taxon>
        <taxon>Micromonosporaceae</taxon>
        <taxon>Pilimelia</taxon>
    </lineage>
</organism>
<dbReference type="InterPro" id="IPR010982">
    <property type="entry name" value="Lambda_DNA-bd_dom_sf"/>
</dbReference>